<evidence type="ECO:0000256" key="2">
    <source>
        <dbReference type="ARBA" id="ARBA00011484"/>
    </source>
</evidence>
<dbReference type="FunFam" id="3.30.559.10:FF:000004">
    <property type="entry name" value="Acetyltransferase component of pyruvate dehydrogenase complex"/>
    <property type="match status" value="1"/>
</dbReference>
<accession>M7PQF8</accession>
<keyword evidence="5 9" id="KW-0450">Lipoyl</keyword>
<dbReference type="Pfam" id="PF02817">
    <property type="entry name" value="E3_binding"/>
    <property type="match status" value="1"/>
</dbReference>
<dbReference type="SUPFAM" id="SSF52777">
    <property type="entry name" value="CoA-dependent acyltransferases"/>
    <property type="match status" value="1"/>
</dbReference>
<comment type="similarity">
    <text evidence="1 9">Belongs to the 2-oxoacid dehydrogenase family.</text>
</comment>
<dbReference type="FunFam" id="2.40.50.100:FF:000009">
    <property type="entry name" value="Acetyltransferase component of pyruvate dehydrogenase complex"/>
    <property type="match status" value="1"/>
</dbReference>
<dbReference type="GO" id="GO:0006086">
    <property type="term" value="P:pyruvate decarboxylation to acetyl-CoA"/>
    <property type="evidence" value="ECO:0007669"/>
    <property type="project" value="UniProtKB-UniRule"/>
</dbReference>
<feature type="region of interest" description="Disordered" evidence="10">
    <location>
        <begin position="88"/>
        <end position="132"/>
    </location>
</feature>
<dbReference type="InterPro" id="IPR011053">
    <property type="entry name" value="Single_hybrid_motif"/>
</dbReference>
<evidence type="ECO:0000256" key="6">
    <source>
        <dbReference type="ARBA" id="ARBA00023315"/>
    </source>
</evidence>
<dbReference type="eggNOG" id="COG0508">
    <property type="taxonomic scope" value="Bacteria"/>
</dbReference>
<feature type="compositionally biased region" description="Low complexity" evidence="10">
    <location>
        <begin position="88"/>
        <end position="123"/>
    </location>
</feature>
<keyword evidence="4" id="KW-0677">Repeat</keyword>
<dbReference type="STRING" id="1286106.MPL1_08980"/>
<dbReference type="RefSeq" id="WP_009726770.1">
    <property type="nucleotide sequence ID" value="NZ_APHR01000046.1"/>
</dbReference>
<dbReference type="PANTHER" id="PTHR43178">
    <property type="entry name" value="DIHYDROLIPOAMIDE ACETYLTRANSFERASE COMPONENT OF PYRUVATE DEHYDROGENASE COMPLEX"/>
    <property type="match status" value="1"/>
</dbReference>
<evidence type="ECO:0000259" key="11">
    <source>
        <dbReference type="PROSITE" id="PS50968"/>
    </source>
</evidence>
<comment type="function">
    <text evidence="7">The pyruvate dehydrogenase complex catalyzes the overall conversion of pyruvate to acetyl-CoA and CO(2). It contains multiple copies of three enzymatic components: pyruvate dehydrogenase (E1), dihydrolipoamide acetyltransferase (E2) and lipoamide dehydrogenase (E3).</text>
</comment>
<comment type="catalytic activity">
    <reaction evidence="8 9">
        <text>N(6)-[(R)-dihydrolipoyl]-L-lysyl-[protein] + acetyl-CoA = N(6)-[(R)-S(8)-acetyldihydrolipoyl]-L-lysyl-[protein] + CoA</text>
        <dbReference type="Rhea" id="RHEA:17017"/>
        <dbReference type="Rhea" id="RHEA-COMP:10475"/>
        <dbReference type="Rhea" id="RHEA-COMP:10478"/>
        <dbReference type="ChEBI" id="CHEBI:57287"/>
        <dbReference type="ChEBI" id="CHEBI:57288"/>
        <dbReference type="ChEBI" id="CHEBI:83100"/>
        <dbReference type="ChEBI" id="CHEBI:83111"/>
        <dbReference type="EC" id="2.3.1.12"/>
    </reaction>
</comment>
<dbReference type="InterPro" id="IPR006256">
    <property type="entry name" value="AcTrfase_Pyrv_DH_cplx"/>
</dbReference>
<dbReference type="AlphaFoldDB" id="M7PQF8"/>
<reference evidence="13 14" key="1">
    <citation type="journal article" date="2013" name="Genome Announc.">
        <title>Draft Genome Sequence of Methylophaga lonarensis MPLT, a Haloalkaliphilic (Non-Methane-Utilizing) Methylotroph.</title>
        <authorList>
            <person name="Shetty S.A."/>
            <person name="Marathe N.P."/>
            <person name="Munot H."/>
            <person name="Antony C.P."/>
            <person name="Dhotre D.P."/>
            <person name="Murrell J.C."/>
            <person name="Shouche Y.S."/>
        </authorList>
    </citation>
    <scope>NUCLEOTIDE SEQUENCE [LARGE SCALE GENOMIC DNA]</scope>
    <source>
        <strain evidence="13 14">MPL</strain>
    </source>
</reference>
<sequence>MADLIELKVPDIGDFEGVEIIEVLIAEGDSISAEQEVITIESDKAMMEIPASIAGTVKEMKVKVGDKVSEGDVIALLEADAAVAQPAKAEASEPAAKAPAEPAAKAEPAPVAAKTETPVATVANPQPELIENVPYAPDTESAKKRSHASPSVRAFARELGVPLAAVTGTGTKGRISKEDVQNYVKKIMTAPAPQAAATGAGIPSVPVINFEQFGDIEKQDLSRIKKISGKHLHACWLNIPHVTQFDEADITELEQFRKENKEMAAKKGVNLTPLVFIMKAVVACLKQYPEFNASLSEDKESLILKKYYNIGVAVDTPNGLMVPVIRDVDKKGFLELAGELGEVSARARDGALTAKDMQGGTFTISSLGGIGGQFFTPIVNAPEVAILGVSRHQMKPVWNGKEFAPRLMLPLSISYDHRVIDGAAGARFTVMLSQMLSDIRKVLL</sequence>
<dbReference type="Gene3D" id="4.10.320.10">
    <property type="entry name" value="E3-binding domain"/>
    <property type="match status" value="1"/>
</dbReference>
<proteinExistence type="inferred from homology"/>
<dbReference type="PROSITE" id="PS50968">
    <property type="entry name" value="BIOTINYL_LIPOYL"/>
    <property type="match status" value="1"/>
</dbReference>
<dbReference type="GO" id="GO:0005737">
    <property type="term" value="C:cytoplasm"/>
    <property type="evidence" value="ECO:0007669"/>
    <property type="project" value="TreeGrafter"/>
</dbReference>
<evidence type="ECO:0000256" key="8">
    <source>
        <dbReference type="ARBA" id="ARBA00048370"/>
    </source>
</evidence>
<dbReference type="SUPFAM" id="SSF51230">
    <property type="entry name" value="Single hybrid motif"/>
    <property type="match status" value="1"/>
</dbReference>
<keyword evidence="14" id="KW-1185">Reference proteome</keyword>
<comment type="cofactor">
    <cofactor evidence="9">
        <name>(R)-lipoate</name>
        <dbReference type="ChEBI" id="CHEBI:83088"/>
    </cofactor>
    <text evidence="9">Binds 1 lipoyl cofactor covalently.</text>
</comment>
<dbReference type="NCBIfam" id="TIGR01348">
    <property type="entry name" value="PDHac_trf_long"/>
    <property type="match status" value="1"/>
</dbReference>
<dbReference type="OrthoDB" id="9805770at2"/>
<feature type="domain" description="Lipoyl-binding" evidence="11">
    <location>
        <begin position="4"/>
        <end position="78"/>
    </location>
</feature>
<comment type="subunit">
    <text evidence="2 9">Forms a 24-polypeptide structural core with octahedral symmetry.</text>
</comment>
<dbReference type="Proteomes" id="UP000012019">
    <property type="component" value="Unassembled WGS sequence"/>
</dbReference>
<dbReference type="EC" id="2.3.1.12" evidence="9"/>
<feature type="domain" description="Peripheral subunit-binding (PSBD)" evidence="12">
    <location>
        <begin position="147"/>
        <end position="184"/>
    </location>
</feature>
<evidence type="ECO:0000256" key="3">
    <source>
        <dbReference type="ARBA" id="ARBA00022679"/>
    </source>
</evidence>
<evidence type="ECO:0000256" key="4">
    <source>
        <dbReference type="ARBA" id="ARBA00022737"/>
    </source>
</evidence>
<dbReference type="PATRIC" id="fig|1286106.3.peg.1803"/>
<dbReference type="PANTHER" id="PTHR43178:SF2">
    <property type="entry name" value="DIHYDROLIPOYLLYSINE-RESIDUE ACETYLTRANSFERASE COMPONENT OF PYRUVATE DEHYDROGENASE COMPLEX"/>
    <property type="match status" value="1"/>
</dbReference>
<name>M7PQF8_9GAMM</name>
<dbReference type="Gene3D" id="2.40.50.100">
    <property type="match status" value="1"/>
</dbReference>
<dbReference type="GO" id="GO:0004742">
    <property type="term" value="F:dihydrolipoyllysine-residue acetyltransferase activity"/>
    <property type="evidence" value="ECO:0007669"/>
    <property type="project" value="UniProtKB-UniRule"/>
</dbReference>
<dbReference type="GO" id="GO:0045254">
    <property type="term" value="C:pyruvate dehydrogenase complex"/>
    <property type="evidence" value="ECO:0007669"/>
    <property type="project" value="UniProtKB-UniRule"/>
</dbReference>
<keyword evidence="6 9" id="KW-0012">Acyltransferase</keyword>
<dbReference type="PROSITE" id="PS51826">
    <property type="entry name" value="PSBD"/>
    <property type="match status" value="1"/>
</dbReference>
<evidence type="ECO:0000256" key="1">
    <source>
        <dbReference type="ARBA" id="ARBA00007317"/>
    </source>
</evidence>
<dbReference type="InterPro" id="IPR023213">
    <property type="entry name" value="CAT-like_dom_sf"/>
</dbReference>
<dbReference type="InterPro" id="IPR036625">
    <property type="entry name" value="E3-bd_dom_sf"/>
</dbReference>
<evidence type="ECO:0000259" key="12">
    <source>
        <dbReference type="PROSITE" id="PS51826"/>
    </source>
</evidence>
<dbReference type="Gene3D" id="3.30.559.10">
    <property type="entry name" value="Chloramphenicol acetyltransferase-like domain"/>
    <property type="match status" value="1"/>
</dbReference>
<dbReference type="InterPro" id="IPR050743">
    <property type="entry name" value="2-oxoacid_DH_E2_comp"/>
</dbReference>
<evidence type="ECO:0000313" key="14">
    <source>
        <dbReference type="Proteomes" id="UP000012019"/>
    </source>
</evidence>
<dbReference type="CDD" id="cd06849">
    <property type="entry name" value="lipoyl_domain"/>
    <property type="match status" value="1"/>
</dbReference>
<dbReference type="InterPro" id="IPR004167">
    <property type="entry name" value="PSBD"/>
</dbReference>
<dbReference type="GO" id="GO:0031405">
    <property type="term" value="F:lipoic acid binding"/>
    <property type="evidence" value="ECO:0007669"/>
    <property type="project" value="TreeGrafter"/>
</dbReference>
<keyword evidence="13" id="KW-0670">Pyruvate</keyword>
<organism evidence="13 14">
    <name type="scientific">Methylophaga lonarensis MPL</name>
    <dbReference type="NCBI Taxonomy" id="1286106"/>
    <lineage>
        <taxon>Bacteria</taxon>
        <taxon>Pseudomonadati</taxon>
        <taxon>Pseudomonadota</taxon>
        <taxon>Gammaproteobacteria</taxon>
        <taxon>Thiotrichales</taxon>
        <taxon>Piscirickettsiaceae</taxon>
        <taxon>Methylophaga</taxon>
    </lineage>
</organism>
<evidence type="ECO:0000256" key="7">
    <source>
        <dbReference type="ARBA" id="ARBA00025211"/>
    </source>
</evidence>
<dbReference type="InterPro" id="IPR001078">
    <property type="entry name" value="2-oxoacid_DH_actylTfrase"/>
</dbReference>
<dbReference type="Pfam" id="PF00364">
    <property type="entry name" value="Biotin_lipoyl"/>
    <property type="match status" value="1"/>
</dbReference>
<dbReference type="SUPFAM" id="SSF47005">
    <property type="entry name" value="Peripheral subunit-binding domain of 2-oxo acid dehydrogenase complex"/>
    <property type="match status" value="1"/>
</dbReference>
<evidence type="ECO:0000256" key="10">
    <source>
        <dbReference type="SAM" id="MobiDB-lite"/>
    </source>
</evidence>
<dbReference type="Pfam" id="PF00198">
    <property type="entry name" value="2-oxoacid_dh"/>
    <property type="match status" value="1"/>
</dbReference>
<gene>
    <name evidence="13" type="ORF">MPL1_08980</name>
</gene>
<dbReference type="InterPro" id="IPR000089">
    <property type="entry name" value="Biotin_lipoyl"/>
</dbReference>
<evidence type="ECO:0000256" key="5">
    <source>
        <dbReference type="ARBA" id="ARBA00022823"/>
    </source>
</evidence>
<evidence type="ECO:0000256" key="9">
    <source>
        <dbReference type="RuleBase" id="RU361137"/>
    </source>
</evidence>
<dbReference type="EMBL" id="APHR01000046">
    <property type="protein sequence ID" value="EMR12684.1"/>
    <property type="molecule type" value="Genomic_DNA"/>
</dbReference>
<keyword evidence="3 9" id="KW-0808">Transferase</keyword>
<evidence type="ECO:0000313" key="13">
    <source>
        <dbReference type="EMBL" id="EMR12684.1"/>
    </source>
</evidence>
<protein>
    <recommendedName>
        <fullName evidence="9">Acetyltransferase component of pyruvate dehydrogenase complex</fullName>
        <ecNumber evidence="9">2.3.1.12</ecNumber>
    </recommendedName>
</protein>
<comment type="caution">
    <text evidence="13">The sequence shown here is derived from an EMBL/GenBank/DDBJ whole genome shotgun (WGS) entry which is preliminary data.</text>
</comment>